<dbReference type="InterPro" id="IPR001753">
    <property type="entry name" value="Enoyl-CoA_hydra/iso"/>
</dbReference>
<comment type="similarity">
    <text evidence="1 2">Belongs to the enoyl-CoA hydratase/isomerase family.</text>
</comment>
<evidence type="ECO:0008006" key="5">
    <source>
        <dbReference type="Google" id="ProtNLM"/>
    </source>
</evidence>
<dbReference type="InterPro" id="IPR029045">
    <property type="entry name" value="ClpP/crotonase-like_dom_sf"/>
</dbReference>
<protein>
    <recommendedName>
        <fullName evidence="5">Enoyl-CoA hydratase</fullName>
    </recommendedName>
</protein>
<dbReference type="STRING" id="1036611.A0A1L9PWQ6"/>
<dbReference type="CDD" id="cd06558">
    <property type="entry name" value="crotonase-like"/>
    <property type="match status" value="1"/>
</dbReference>
<evidence type="ECO:0000256" key="2">
    <source>
        <dbReference type="RuleBase" id="RU003707"/>
    </source>
</evidence>
<keyword evidence="4" id="KW-1185">Reference proteome</keyword>
<dbReference type="RefSeq" id="XP_040671731.1">
    <property type="nucleotide sequence ID" value="XM_040810404.1"/>
</dbReference>
<dbReference type="Pfam" id="PF00378">
    <property type="entry name" value="ECH_1"/>
    <property type="match status" value="1"/>
</dbReference>
<name>A0A1L9PWQ6_ASPVE</name>
<dbReference type="VEuPathDB" id="FungiDB:ASPVEDRAFT_309218"/>
<dbReference type="AlphaFoldDB" id="A0A1L9PWQ6"/>
<reference evidence="4" key="1">
    <citation type="journal article" date="2017" name="Genome Biol.">
        <title>Comparative genomics reveals high biological diversity and specific adaptations in the industrially and medically important fungal genus Aspergillus.</title>
        <authorList>
            <person name="de Vries R.P."/>
            <person name="Riley R."/>
            <person name="Wiebenga A."/>
            <person name="Aguilar-Osorio G."/>
            <person name="Amillis S."/>
            <person name="Uchima C.A."/>
            <person name="Anderluh G."/>
            <person name="Asadollahi M."/>
            <person name="Askin M."/>
            <person name="Barry K."/>
            <person name="Battaglia E."/>
            <person name="Bayram O."/>
            <person name="Benocci T."/>
            <person name="Braus-Stromeyer S.A."/>
            <person name="Caldana C."/>
            <person name="Canovas D."/>
            <person name="Cerqueira G.C."/>
            <person name="Chen F."/>
            <person name="Chen W."/>
            <person name="Choi C."/>
            <person name="Clum A."/>
            <person name="Dos Santos R.A."/>
            <person name="Damasio A.R."/>
            <person name="Diallinas G."/>
            <person name="Emri T."/>
            <person name="Fekete E."/>
            <person name="Flipphi M."/>
            <person name="Freyberg S."/>
            <person name="Gallo A."/>
            <person name="Gournas C."/>
            <person name="Habgood R."/>
            <person name="Hainaut M."/>
            <person name="Harispe M.L."/>
            <person name="Henrissat B."/>
            <person name="Hilden K.S."/>
            <person name="Hope R."/>
            <person name="Hossain A."/>
            <person name="Karabika E."/>
            <person name="Karaffa L."/>
            <person name="Karanyi Z."/>
            <person name="Krasevec N."/>
            <person name="Kuo A."/>
            <person name="Kusch H."/>
            <person name="LaButti K."/>
            <person name="Lagendijk E.L."/>
            <person name="Lapidus A."/>
            <person name="Levasseur A."/>
            <person name="Lindquist E."/>
            <person name="Lipzen A."/>
            <person name="Logrieco A.F."/>
            <person name="MacCabe A."/>
            <person name="Maekelae M.R."/>
            <person name="Malavazi I."/>
            <person name="Melin P."/>
            <person name="Meyer V."/>
            <person name="Mielnichuk N."/>
            <person name="Miskei M."/>
            <person name="Molnar A.P."/>
            <person name="Mule G."/>
            <person name="Ngan C.Y."/>
            <person name="Orejas M."/>
            <person name="Orosz E."/>
            <person name="Ouedraogo J.P."/>
            <person name="Overkamp K.M."/>
            <person name="Park H.-S."/>
            <person name="Perrone G."/>
            <person name="Piumi F."/>
            <person name="Punt P.J."/>
            <person name="Ram A.F."/>
            <person name="Ramon A."/>
            <person name="Rauscher S."/>
            <person name="Record E."/>
            <person name="Riano-Pachon D.M."/>
            <person name="Robert V."/>
            <person name="Roehrig J."/>
            <person name="Ruller R."/>
            <person name="Salamov A."/>
            <person name="Salih N.S."/>
            <person name="Samson R.A."/>
            <person name="Sandor E."/>
            <person name="Sanguinetti M."/>
            <person name="Schuetze T."/>
            <person name="Sepcic K."/>
            <person name="Shelest E."/>
            <person name="Sherlock G."/>
            <person name="Sophianopoulou V."/>
            <person name="Squina F.M."/>
            <person name="Sun H."/>
            <person name="Susca A."/>
            <person name="Todd R.B."/>
            <person name="Tsang A."/>
            <person name="Unkles S.E."/>
            <person name="van de Wiele N."/>
            <person name="van Rossen-Uffink D."/>
            <person name="Oliveira J.V."/>
            <person name="Vesth T.C."/>
            <person name="Visser J."/>
            <person name="Yu J.-H."/>
            <person name="Zhou M."/>
            <person name="Andersen M.R."/>
            <person name="Archer D.B."/>
            <person name="Baker S.E."/>
            <person name="Benoit I."/>
            <person name="Brakhage A.A."/>
            <person name="Braus G.H."/>
            <person name="Fischer R."/>
            <person name="Frisvad J.C."/>
            <person name="Goldman G.H."/>
            <person name="Houbraken J."/>
            <person name="Oakley B."/>
            <person name="Pocsi I."/>
            <person name="Scazzocchio C."/>
            <person name="Seiboth B."/>
            <person name="vanKuyk P.A."/>
            <person name="Wortman J."/>
            <person name="Dyer P.S."/>
            <person name="Grigoriev I.V."/>
        </authorList>
    </citation>
    <scope>NUCLEOTIDE SEQUENCE [LARGE SCALE GENOMIC DNA]</scope>
    <source>
        <strain evidence="4">CBS 583.65</strain>
    </source>
</reference>
<proteinExistence type="inferred from homology"/>
<evidence type="ECO:0000256" key="1">
    <source>
        <dbReference type="ARBA" id="ARBA00005254"/>
    </source>
</evidence>
<accession>A0A1L9PWQ6</accession>
<dbReference type="Gene3D" id="3.90.226.10">
    <property type="entry name" value="2-enoyl-CoA Hydratase, Chain A, domain 1"/>
    <property type="match status" value="1"/>
</dbReference>
<dbReference type="InterPro" id="IPR018376">
    <property type="entry name" value="Enoyl-CoA_hyd/isom_CS"/>
</dbReference>
<dbReference type="OrthoDB" id="448450at2759"/>
<dbReference type="GeneID" id="63725915"/>
<dbReference type="PROSITE" id="PS00166">
    <property type="entry name" value="ENOYL_COA_HYDRATASE"/>
    <property type="match status" value="1"/>
</dbReference>
<evidence type="ECO:0000313" key="4">
    <source>
        <dbReference type="Proteomes" id="UP000184073"/>
    </source>
</evidence>
<dbReference type="NCBIfam" id="NF006128">
    <property type="entry name" value="PRK08272.1"/>
    <property type="match status" value="1"/>
</dbReference>
<dbReference type="GO" id="GO:0003824">
    <property type="term" value="F:catalytic activity"/>
    <property type="evidence" value="ECO:0007669"/>
    <property type="project" value="InterPro"/>
</dbReference>
<dbReference type="SUPFAM" id="SSF52096">
    <property type="entry name" value="ClpP/crotonase"/>
    <property type="match status" value="1"/>
</dbReference>
<organism evidence="3 4">
    <name type="scientific">Aspergillus versicolor CBS 583.65</name>
    <dbReference type="NCBI Taxonomy" id="1036611"/>
    <lineage>
        <taxon>Eukaryota</taxon>
        <taxon>Fungi</taxon>
        <taxon>Dikarya</taxon>
        <taxon>Ascomycota</taxon>
        <taxon>Pezizomycotina</taxon>
        <taxon>Eurotiomycetes</taxon>
        <taxon>Eurotiomycetidae</taxon>
        <taxon>Eurotiales</taxon>
        <taxon>Aspergillaceae</taxon>
        <taxon>Aspergillus</taxon>
        <taxon>Aspergillus subgen. Nidulantes</taxon>
    </lineage>
</organism>
<dbReference type="PANTHER" id="PTHR43802">
    <property type="entry name" value="ENOYL-COA HYDRATASE"/>
    <property type="match status" value="1"/>
</dbReference>
<dbReference type="PANTHER" id="PTHR43802:SF1">
    <property type="entry name" value="IP11341P-RELATED"/>
    <property type="match status" value="1"/>
</dbReference>
<gene>
    <name evidence="3" type="ORF">ASPVEDRAFT_309218</name>
</gene>
<sequence length="292" mass="32183">MSFKSLLYSKSGDGKVAYITLNRPNQHNAIDQHMPLEIRTAVQTANADPDVHCIVLKGNGRGFCGGYDLDIYAANAQRGETEGSQDLSRGYEPFQDYLTMKECTDCYSELFRSHKPTIAQVHGAAVAGGSDIALCCDMVVMADDARIGYPPSRVWGCPTTAMWAYRIGPEKAKRMLFTGDLVSGAEAESMGLVLKAVPSTQLEETVRLLTDRIKSVSINQLWMQKQVINSTIEGTISGSQRLATVFDGITRNSPEGIQFQQLAQEKGFKAAISVRDEPGRSEEYRKKWKSVL</sequence>
<dbReference type="Proteomes" id="UP000184073">
    <property type="component" value="Unassembled WGS sequence"/>
</dbReference>
<evidence type="ECO:0000313" key="3">
    <source>
        <dbReference type="EMBL" id="OJJ05969.1"/>
    </source>
</evidence>
<dbReference type="EMBL" id="KV878134">
    <property type="protein sequence ID" value="OJJ05969.1"/>
    <property type="molecule type" value="Genomic_DNA"/>
</dbReference>